<evidence type="ECO:0000313" key="3">
    <source>
        <dbReference type="Proteomes" id="UP000002970"/>
    </source>
</evidence>
<sequence>MRHTAIAEAGNTLVELLRTHMVPETIINPDHIGLCSPADKGDLALGICLYDIRECEEIRSHTMIMLDPSNQKYPPSFLNLYYMFTAYSNGDIKYRAEEEQRILGRTIQILCDHAIFEHMVQGSGTPDGETVPTIEIQNLTMEEKMRIWSVPNTAYKTSLFYKLGPVEIESERTKGAQRVVDAAFAVEEHKGRRDS</sequence>
<dbReference type="STRING" id="1512.GCA_900049235_04172"/>
<feature type="domain" description="Pvc16 N-terminal" evidence="1">
    <location>
        <begin position="11"/>
        <end position="180"/>
    </location>
</feature>
<keyword evidence="3" id="KW-1185">Reference proteome</keyword>
<dbReference type="EMBL" id="ADLQ01000083">
    <property type="protein sequence ID" value="EGA92308.1"/>
    <property type="molecule type" value="Genomic_DNA"/>
</dbReference>
<comment type="caution">
    <text evidence="2">The sequence shown here is derived from an EMBL/GenBank/DDBJ whole genome shotgun (WGS) entry which is preliminary data.</text>
</comment>
<reference evidence="2 3" key="1">
    <citation type="submission" date="2010-12" db="EMBL/GenBank/DDBJ databases">
        <title>The Genome Sequence of Clostridium symbiosum strain WAL-14163.</title>
        <authorList>
            <person name="Earl A."/>
            <person name="Ward D."/>
            <person name="Feldgarden M."/>
            <person name="Gevers D."/>
            <person name="Finegold S.M."/>
            <person name="Summanen P.H."/>
            <person name="Molitoris D.R."/>
            <person name="Vaisanen M.L."/>
            <person name="Daigneault M."/>
            <person name="Young S.K."/>
            <person name="Zeng Q."/>
            <person name="Gargeya S."/>
            <person name="Fitzgerald M."/>
            <person name="Haas B."/>
            <person name="Abouelleil A."/>
            <person name="Alvarado L."/>
            <person name="Arachchi H.M."/>
            <person name="Berlin A."/>
            <person name="Brown A."/>
            <person name="Chapman S.B."/>
            <person name="Chen Z."/>
            <person name="Dunbar C."/>
            <person name="Freedman E."/>
            <person name="Gearin G."/>
            <person name="Gellesch M."/>
            <person name="Goldberg J."/>
            <person name="Griggs A."/>
            <person name="Gujja S."/>
            <person name="Heilman E."/>
            <person name="Heiman D."/>
            <person name="Howarth C."/>
            <person name="Larson L."/>
            <person name="Lui A."/>
            <person name="MacDonald P.J.P."/>
            <person name="Mehta T."/>
            <person name="Montmayeur A."/>
            <person name="Murphy C."/>
            <person name="Neiman D."/>
            <person name="Pearson M."/>
            <person name="Priest M."/>
            <person name="Roberts A."/>
            <person name="Saif S."/>
            <person name="Shea T."/>
            <person name="Shenoy N."/>
            <person name="Sisk P."/>
            <person name="Stolte C."/>
            <person name="Sykes S."/>
            <person name="White J."/>
            <person name="Yandava C."/>
            <person name="Nusbaum C."/>
            <person name="Birren B."/>
        </authorList>
    </citation>
    <scope>NUCLEOTIDE SEQUENCE [LARGE SCALE GENOMIC DNA]</scope>
    <source>
        <strain evidence="2 3">WAL-14163</strain>
    </source>
</reference>
<dbReference type="InterPro" id="IPR025351">
    <property type="entry name" value="Pvc16_N"/>
</dbReference>
<dbReference type="Proteomes" id="UP000002970">
    <property type="component" value="Unassembled WGS sequence"/>
</dbReference>
<proteinExistence type="predicted"/>
<dbReference type="AlphaFoldDB" id="E7GSG5"/>
<dbReference type="RefSeq" id="WP_003503768.1">
    <property type="nucleotide sequence ID" value="NZ_GL834317.1"/>
</dbReference>
<dbReference type="HOGENOM" id="CLU_116582_0_0_9"/>
<dbReference type="Pfam" id="PF14065">
    <property type="entry name" value="Pvc16_N"/>
    <property type="match status" value="1"/>
</dbReference>
<organism evidence="2 3">
    <name type="scientific">Clostridium symbiosum (strain WAL-14163)</name>
    <dbReference type="NCBI Taxonomy" id="742740"/>
    <lineage>
        <taxon>Bacteria</taxon>
        <taxon>Bacillati</taxon>
        <taxon>Bacillota</taxon>
        <taxon>Clostridia</taxon>
        <taxon>Lachnospirales</taxon>
        <taxon>Lachnospiraceae</taxon>
        <taxon>Otoolea</taxon>
    </lineage>
</organism>
<dbReference type="eggNOG" id="ENOG5032CDW">
    <property type="taxonomic scope" value="Bacteria"/>
</dbReference>
<evidence type="ECO:0000313" key="2">
    <source>
        <dbReference type="EMBL" id="EGA92308.1"/>
    </source>
</evidence>
<protein>
    <recommendedName>
        <fullName evidence="1">Pvc16 N-terminal domain-containing protein</fullName>
    </recommendedName>
</protein>
<gene>
    <name evidence="2" type="ORF">HMPREF9474_03860</name>
</gene>
<evidence type="ECO:0000259" key="1">
    <source>
        <dbReference type="Pfam" id="PF14065"/>
    </source>
</evidence>
<name>E7GSG5_CLOS6</name>
<accession>E7GSG5</accession>